<feature type="coiled-coil region" evidence="1">
    <location>
        <begin position="184"/>
        <end position="211"/>
    </location>
</feature>
<reference evidence="3" key="1">
    <citation type="submission" date="2021-05" db="EMBL/GenBank/DDBJ databases">
        <authorList>
            <person name="Alioto T."/>
            <person name="Alioto T."/>
            <person name="Gomez Garrido J."/>
        </authorList>
    </citation>
    <scope>NUCLEOTIDE SEQUENCE</scope>
</reference>
<evidence type="ECO:0000313" key="3">
    <source>
        <dbReference type="EMBL" id="CAG6618132.1"/>
    </source>
</evidence>
<feature type="compositionally biased region" description="Basic and acidic residues" evidence="2">
    <location>
        <begin position="284"/>
        <end position="301"/>
    </location>
</feature>
<dbReference type="EMBL" id="HBUF01041024">
    <property type="protein sequence ID" value="CAG6618132.1"/>
    <property type="molecule type" value="Transcribed_RNA"/>
</dbReference>
<feature type="compositionally biased region" description="Basic residues" evidence="2">
    <location>
        <begin position="234"/>
        <end position="244"/>
    </location>
</feature>
<evidence type="ECO:0000256" key="2">
    <source>
        <dbReference type="SAM" id="MobiDB-lite"/>
    </source>
</evidence>
<feature type="coiled-coil region" evidence="1">
    <location>
        <begin position="433"/>
        <end position="471"/>
    </location>
</feature>
<evidence type="ECO:0000256" key="1">
    <source>
        <dbReference type="SAM" id="Coils"/>
    </source>
</evidence>
<protein>
    <submittedName>
        <fullName evidence="3">Uncharacterized protein</fullName>
    </submittedName>
</protein>
<dbReference type="AlphaFoldDB" id="A0A8D8M5G0"/>
<proteinExistence type="predicted"/>
<organism evidence="3">
    <name type="scientific">Cacopsylla melanoneura</name>
    <dbReference type="NCBI Taxonomy" id="428564"/>
    <lineage>
        <taxon>Eukaryota</taxon>
        <taxon>Metazoa</taxon>
        <taxon>Ecdysozoa</taxon>
        <taxon>Arthropoda</taxon>
        <taxon>Hexapoda</taxon>
        <taxon>Insecta</taxon>
        <taxon>Pterygota</taxon>
        <taxon>Neoptera</taxon>
        <taxon>Paraneoptera</taxon>
        <taxon>Hemiptera</taxon>
        <taxon>Sternorrhyncha</taxon>
        <taxon>Psylloidea</taxon>
        <taxon>Psyllidae</taxon>
        <taxon>Psyllinae</taxon>
        <taxon>Cacopsylla</taxon>
    </lineage>
</organism>
<keyword evidence="1" id="KW-0175">Coiled coil</keyword>
<feature type="compositionally biased region" description="Basic and acidic residues" evidence="2">
    <location>
        <begin position="363"/>
        <end position="372"/>
    </location>
</feature>
<accession>A0A8D8M5G0</accession>
<feature type="region of interest" description="Disordered" evidence="2">
    <location>
        <begin position="226"/>
        <end position="315"/>
    </location>
</feature>
<feature type="region of interest" description="Disordered" evidence="2">
    <location>
        <begin position="130"/>
        <end position="153"/>
    </location>
</feature>
<feature type="compositionally biased region" description="Polar residues" evidence="2">
    <location>
        <begin position="302"/>
        <end position="315"/>
    </location>
</feature>
<name>A0A8D8M5G0_9HEMI</name>
<sequence>MTSTNKKKPNSIMDDNKTLDLLLDSTASLNVTNSEKSSDEDIKKLLKKMENLLSPHDQSVFDSNGNKSVGDILKAADDLIHSTSPLFEALSPIGSHQSSGNSQNISSKSFKIDIPQLPLYNKPCSLSSNHEMSHVSDTMSSGRESNNVTEQNTTSNTNIISKQHLTLNIENKLTPDVIKHAENVDEETKIAKQYEENHNNENKNENNINKEFHFQDIGNVVPLKRTMSSASSKSHTKFDKHRQLNIKPDGDKRVKSSQVISKHKPETSRMKSSSSDTKIKQNKQRVESKKTTDLNNREKTDQANLTPNSISNDYVNMNDDFVETSKMREQNTVDPKSEANFQAFSFQRLQSLSVDSPLLQSNRETENDRASDIHSLTRTLSPTEEARPVGVRSNTIMSPTKEARPAGLRSNTATIYEKELKMSDLVTPSQGTNYSLEQELEIQRNKVRQLKEELNATLRAHLQQMEFLKISHEEEMVMMKRQMKIEQETELKRRLLSQTPGLDKATTPLDDHLLSSYDKENKRLCQELKGLKTEFREAENKWLEEKSKLILQLNQNETDSLKKQLKEARMKISSLEQTIHVFKVKEEDGGGDSSDVIQKLEHQNFQLMNEICELTNKINDSNMKAADIVQSKDEEVRNTILE</sequence>
<feature type="coiled-coil region" evidence="1">
    <location>
        <begin position="514"/>
        <end position="578"/>
    </location>
</feature>
<feature type="region of interest" description="Disordered" evidence="2">
    <location>
        <begin position="361"/>
        <end position="388"/>
    </location>
</feature>